<comment type="caution">
    <text evidence="2">The sequence shown here is derived from an EMBL/GenBank/DDBJ whole genome shotgun (WGS) entry which is preliminary data.</text>
</comment>
<proteinExistence type="predicted"/>
<name>A0A395MP44_9HYPO</name>
<protein>
    <submittedName>
        <fullName evidence="2">Uncharacterized protein</fullName>
    </submittedName>
</protein>
<organism evidence="2 3">
    <name type="scientific">Fusarium flagelliforme</name>
    <dbReference type="NCBI Taxonomy" id="2675880"/>
    <lineage>
        <taxon>Eukaryota</taxon>
        <taxon>Fungi</taxon>
        <taxon>Dikarya</taxon>
        <taxon>Ascomycota</taxon>
        <taxon>Pezizomycotina</taxon>
        <taxon>Sordariomycetes</taxon>
        <taxon>Hypocreomycetidae</taxon>
        <taxon>Hypocreales</taxon>
        <taxon>Nectriaceae</taxon>
        <taxon>Fusarium</taxon>
        <taxon>Fusarium incarnatum-equiseti species complex</taxon>
    </lineage>
</organism>
<keyword evidence="1" id="KW-0812">Transmembrane</keyword>
<evidence type="ECO:0000313" key="2">
    <source>
        <dbReference type="EMBL" id="RFN49590.1"/>
    </source>
</evidence>
<dbReference type="STRING" id="2594813.A0A395MP44"/>
<evidence type="ECO:0000256" key="1">
    <source>
        <dbReference type="SAM" id="Phobius"/>
    </source>
</evidence>
<dbReference type="PANTHER" id="PTHR35043">
    <property type="entry name" value="TRANSCRIPTION FACTOR DOMAIN-CONTAINING PROTEIN"/>
    <property type="match status" value="1"/>
</dbReference>
<dbReference type="AlphaFoldDB" id="A0A395MP44"/>
<keyword evidence="1" id="KW-1133">Transmembrane helix</keyword>
<sequence>MAQKDTSDFSEPVFQPWKIVKYPENNQTNLTAIAWVDSPDVRGTFDILQSCILTLVACIYTALHLDVPIKTAWHEVFLYKLKWTAITLFAPEISLYMAADQLQQAWSLKAKLRALQTSSPSDKDHIVVDMSYAFFIVMGGVRVNVDDVLSFPDLHDKAFRHFNPANRPYSVRLSPLTVIWLAERGHWIPISKKKIDDKSKADYFQKLLVMTQVLWMIMQCIMRKIKHLPLSLLEVHTMVHVVCAIFLYMCWFRKPLDVHQPEIIRPEAFKGEIALLIQRQYYPNMSTRLALFPPQQDPDRLPPPRRGGLVQPGWVIPKSSKSSHNQEIEELQPLQGTPTSSQTWSDLTQTKDSAATVVHKERSNIWANSRPGPWVKPEPGLEMWPGDILPSGLLYHSEFTTLPLILTKEFLCRWDAILSTFPFYDRDSLATTAKFIKVNETTWHFELVDPKNDPGPPNGQDLFLARLPEFGPVLECAYRTMPFGEGKRNLDINFSFFTENENVFGLSGFFKEFPWLAGLFLVLSGIYGGVHLSAWNWAFPSNLERLIWISETVSFASIVSAQTTSVKHDPCYVSAAFCGSLRIVLGRRSRR</sequence>
<accession>A0A395MP44</accession>
<keyword evidence="3" id="KW-1185">Reference proteome</keyword>
<gene>
    <name evidence="2" type="ORF">FIE12Z_6159</name>
</gene>
<feature type="transmembrane region" description="Helical" evidence="1">
    <location>
        <begin position="515"/>
        <end position="538"/>
    </location>
</feature>
<reference evidence="2 3" key="1">
    <citation type="journal article" date="2018" name="PLoS Pathog.">
        <title>Evolution of structural diversity of trichothecenes, a family of toxins produced by plant pathogenic and entomopathogenic fungi.</title>
        <authorList>
            <person name="Proctor R.H."/>
            <person name="McCormick S.P."/>
            <person name="Kim H.S."/>
            <person name="Cardoza R.E."/>
            <person name="Stanley A.M."/>
            <person name="Lindo L."/>
            <person name="Kelly A."/>
            <person name="Brown D.W."/>
            <person name="Lee T."/>
            <person name="Vaughan M.M."/>
            <person name="Alexander N.J."/>
            <person name="Busman M."/>
            <person name="Gutierrez S."/>
        </authorList>
    </citation>
    <scope>NUCLEOTIDE SEQUENCE [LARGE SCALE GENOMIC DNA]</scope>
    <source>
        <strain evidence="2 3">NRRL 13405</strain>
    </source>
</reference>
<dbReference type="PANTHER" id="PTHR35043:SF7">
    <property type="entry name" value="TRANSCRIPTION FACTOR DOMAIN-CONTAINING PROTEIN"/>
    <property type="match status" value="1"/>
</dbReference>
<keyword evidence="1" id="KW-0472">Membrane</keyword>
<evidence type="ECO:0000313" key="3">
    <source>
        <dbReference type="Proteomes" id="UP000265631"/>
    </source>
</evidence>
<dbReference type="EMBL" id="PXXK01000172">
    <property type="protein sequence ID" value="RFN49590.1"/>
    <property type="molecule type" value="Genomic_DNA"/>
</dbReference>
<dbReference type="Proteomes" id="UP000265631">
    <property type="component" value="Unassembled WGS sequence"/>
</dbReference>